<dbReference type="PROSITE" id="PS00138">
    <property type="entry name" value="SUBTILASE_SER"/>
    <property type="match status" value="1"/>
</dbReference>
<evidence type="ECO:0000256" key="4">
    <source>
        <dbReference type="ARBA" id="ARBA00022825"/>
    </source>
</evidence>
<dbReference type="Gene3D" id="3.40.50.200">
    <property type="entry name" value="Peptidase S8/S53 domain"/>
    <property type="match status" value="1"/>
</dbReference>
<evidence type="ECO:0000313" key="8">
    <source>
        <dbReference type="EMBL" id="MBC2576625.1"/>
    </source>
</evidence>
<dbReference type="RefSeq" id="WP_185624645.1">
    <property type="nucleotide sequence ID" value="NZ_JABGBW010000008.1"/>
</dbReference>
<feature type="active site" description="Charge relay system" evidence="5">
    <location>
        <position position="216"/>
    </location>
</feature>
<name>A0ABR6TMS7_9FIRM</name>
<feature type="compositionally biased region" description="Basic and acidic residues" evidence="6">
    <location>
        <begin position="879"/>
        <end position="898"/>
    </location>
</feature>
<dbReference type="InterPro" id="IPR000209">
    <property type="entry name" value="Peptidase_S8/S53_dom"/>
</dbReference>
<feature type="region of interest" description="Disordered" evidence="6">
    <location>
        <begin position="847"/>
        <end position="900"/>
    </location>
</feature>
<feature type="active site" description="Charge relay system" evidence="5">
    <location>
        <position position="265"/>
    </location>
</feature>
<keyword evidence="9" id="KW-1185">Reference proteome</keyword>
<dbReference type="PROSITE" id="PS51892">
    <property type="entry name" value="SUBTILASE"/>
    <property type="match status" value="1"/>
</dbReference>
<evidence type="ECO:0000259" key="7">
    <source>
        <dbReference type="Pfam" id="PF00082"/>
    </source>
</evidence>
<dbReference type="InterPro" id="IPR036852">
    <property type="entry name" value="Peptidase_S8/S53_dom_sf"/>
</dbReference>
<feature type="compositionally biased region" description="Pro residues" evidence="6">
    <location>
        <begin position="859"/>
        <end position="878"/>
    </location>
</feature>
<keyword evidence="2 5" id="KW-0645">Protease</keyword>
<dbReference type="Pfam" id="PF04122">
    <property type="entry name" value="CW_binding_2"/>
    <property type="match status" value="3"/>
</dbReference>
<dbReference type="EMBL" id="JABGBW010000008">
    <property type="protein sequence ID" value="MBC2576625.1"/>
    <property type="molecule type" value="Genomic_DNA"/>
</dbReference>
<evidence type="ECO:0000256" key="3">
    <source>
        <dbReference type="ARBA" id="ARBA00022801"/>
    </source>
</evidence>
<dbReference type="Pfam" id="PF00082">
    <property type="entry name" value="Peptidase_S8"/>
    <property type="match status" value="1"/>
</dbReference>
<dbReference type="PRINTS" id="PR00723">
    <property type="entry name" value="SUBTILISIN"/>
</dbReference>
<dbReference type="Proteomes" id="UP000713904">
    <property type="component" value="Unassembled WGS sequence"/>
</dbReference>
<comment type="caution">
    <text evidence="8">The sequence shown here is derived from an EMBL/GenBank/DDBJ whole genome shotgun (WGS) entry which is preliminary data.</text>
</comment>
<dbReference type="InterPro" id="IPR007253">
    <property type="entry name" value="Cell_wall-bd_2"/>
</dbReference>
<dbReference type="SUPFAM" id="SSF49464">
    <property type="entry name" value="Carboxypeptidase regulatory domain-like"/>
    <property type="match status" value="1"/>
</dbReference>
<dbReference type="Pfam" id="PF13620">
    <property type="entry name" value="CarboxypepD_reg"/>
    <property type="match status" value="1"/>
</dbReference>
<dbReference type="InterPro" id="IPR023828">
    <property type="entry name" value="Peptidase_S8_Ser-AS"/>
</dbReference>
<evidence type="ECO:0000313" key="9">
    <source>
        <dbReference type="Proteomes" id="UP000713904"/>
    </source>
</evidence>
<accession>A0ABR6TMS7</accession>
<gene>
    <name evidence="8" type="ORF">HLB29_07975</name>
</gene>
<comment type="similarity">
    <text evidence="1 5">Belongs to the peptidase S8 family.</text>
</comment>
<keyword evidence="3 5" id="KW-0378">Hydrolase</keyword>
<protein>
    <submittedName>
        <fullName evidence="8">S8 family serine peptidase</fullName>
    </submittedName>
</protein>
<dbReference type="PANTHER" id="PTHR43399">
    <property type="entry name" value="SUBTILISIN-RELATED"/>
    <property type="match status" value="1"/>
</dbReference>
<dbReference type="PANTHER" id="PTHR43399:SF4">
    <property type="entry name" value="CELL WALL-ASSOCIATED PROTEASE"/>
    <property type="match status" value="1"/>
</dbReference>
<evidence type="ECO:0000256" key="1">
    <source>
        <dbReference type="ARBA" id="ARBA00011073"/>
    </source>
</evidence>
<evidence type="ECO:0000256" key="6">
    <source>
        <dbReference type="SAM" id="MobiDB-lite"/>
    </source>
</evidence>
<keyword evidence="4 5" id="KW-0720">Serine protease</keyword>
<dbReference type="InterPro" id="IPR008969">
    <property type="entry name" value="CarboxyPept-like_regulatory"/>
</dbReference>
<evidence type="ECO:0000256" key="2">
    <source>
        <dbReference type="ARBA" id="ARBA00022670"/>
    </source>
</evidence>
<sequence length="1193" mass="131236">MRKKIFNRYISLALTAAIVFTSGKVISLAEDFETTEGTSINAIIDKSSITKELMDELNKEKDFFDVMIYLKDEASILKAKKLSASMKNDEPQDDKERKAIIAELSQTAVESQDNILNWLEYEKKSGNVREFESFYIVNSIHLIAKKHTIEKLASNPEISKIDINETIEHDNPIPVVDRQNLSSSNDEIEWNIKNIGADMAWKQGITGKGVTIGIMDSAVDAQHPILRKKFKGYNNLTDKVEYSDENYFDALETNKNPKDVSDMEHGSHCMGIILGSEIAEDGEKYNQIGVAPDSQWISARIFDNTIHNTYASSYIKAAEWMLAPGGNPANAPQIINNSWGGSSYSKDPWFRETVKRWREAHILPVFAAGNQMPGESLPGPGSIVTPASYLESLAVGAVDRNGALASFSKRGPSPFNDVTTVKPEISAPGVRVRSSVKGSYAYMSGTSMAAPHVSGVAALVKSAKSSLDDKDIQKILESTATPATDSIYTTSPNHGYGHGIVNAYAAVNRALDKDVGTISGKITSNGNPIEAEISIVGTDISVKSNSSTGEFFLKYPAEEKITLTCKAYGYESQTKEIEINKNESTKIDFDLKEKLRKNLTGVVKNSNGSLISNATVYLVEDDDTGIELTDDTGNFDIKNIPVGEYTIRVFKKGYKFYDKKIILNEDSKELEVILEDKIGQLSEELYYDNGKANKGDKKNQIVGSSGEKAVAVRFNPKKKGVVNDVKIRFISSSEHTSNSARLSIVTFNNNKRMKTLLPSTRISSIDPLGDTIVNLERYNIEIDKPYYVIVEPDANKSFVVGIDSTAKDQINHSYSVDGGYFKSFKDISNKKGSLMIRSTVGYDKEAKDIQDSDDSDPIKPNPDPIKPNPDPIKPNPDPIKPENDIEKDKKEEIKKDSNGNKIRIMGKDRIKTSVEISKKYFEISDTVIIVTDKDYPDSLSAATLSKLLKAPILLTKSNGISKDVKNEILRLGATNSIIIGGNSSVSSNTERELRKLDSNVERISGSNRYETSSEVAKKIVSITGSKKSAVVVSGENFSDALTASSMAARDDMPILLVQHNKIPDQIRRVLSDLNIDETFIVGGYSSVGKDIESGVFMKKRLYGANRYETALNVMKFAYPDAEKMFIATGENFADALVIGGIAAIQKAPIQLVSSKNMSNSIVNTIAKKNIKEMIVVGGENSVSDLIVDRLLDM</sequence>
<dbReference type="Gene3D" id="2.60.40.1120">
    <property type="entry name" value="Carboxypeptidase-like, regulatory domain"/>
    <property type="match status" value="2"/>
</dbReference>
<dbReference type="InterPro" id="IPR051048">
    <property type="entry name" value="Peptidase_S8/S53_subtilisin"/>
</dbReference>
<organism evidence="8 9">
    <name type="scientific">Peptostreptococcus canis</name>
    <dbReference type="NCBI Taxonomy" id="1159213"/>
    <lineage>
        <taxon>Bacteria</taxon>
        <taxon>Bacillati</taxon>
        <taxon>Bacillota</taxon>
        <taxon>Clostridia</taxon>
        <taxon>Peptostreptococcales</taxon>
        <taxon>Peptostreptococcaceae</taxon>
        <taxon>Peptostreptococcus</taxon>
    </lineage>
</organism>
<feature type="active site" description="Charge relay system" evidence="5">
    <location>
        <position position="447"/>
    </location>
</feature>
<proteinExistence type="inferred from homology"/>
<dbReference type="SUPFAM" id="SSF52743">
    <property type="entry name" value="Subtilisin-like"/>
    <property type="match status" value="1"/>
</dbReference>
<feature type="domain" description="Peptidase S8/S53" evidence="7">
    <location>
        <begin position="207"/>
        <end position="499"/>
    </location>
</feature>
<dbReference type="Gene3D" id="3.40.50.12090">
    <property type="match status" value="2"/>
</dbReference>
<reference evidence="8 9" key="1">
    <citation type="submission" date="2020-05" db="EMBL/GenBank/DDBJ databases">
        <title>Draft genome of xy-202 and genomic insight in genome of the genus Peptostreptococcus.</title>
        <authorList>
            <person name="Zhang Z."/>
        </authorList>
    </citation>
    <scope>NUCLEOTIDE SEQUENCE [LARGE SCALE GENOMIC DNA]</scope>
    <source>
        <strain evidence="8 9">DSM 27025</strain>
    </source>
</reference>
<dbReference type="InterPro" id="IPR015500">
    <property type="entry name" value="Peptidase_S8_subtilisin-rel"/>
</dbReference>
<dbReference type="Pfam" id="PF13715">
    <property type="entry name" value="CarbopepD_reg_2"/>
    <property type="match status" value="1"/>
</dbReference>
<evidence type="ECO:0000256" key="5">
    <source>
        <dbReference type="PROSITE-ProRule" id="PRU01240"/>
    </source>
</evidence>